<dbReference type="Gene3D" id="3.30.870.10">
    <property type="entry name" value="Endonuclease Chain A"/>
    <property type="match status" value="1"/>
</dbReference>
<dbReference type="HOGENOM" id="CLU_344480_0_0_5"/>
<gene>
    <name evidence="2" type="ORF">RGR602_PC00135</name>
</gene>
<feature type="compositionally biased region" description="Basic and acidic residues" evidence="1">
    <location>
        <begin position="538"/>
        <end position="550"/>
    </location>
</feature>
<geneLocation type="plasmid" evidence="2 3">
    <name>pRgalR602c</name>
</geneLocation>
<sequence length="809" mass="86246">MILITAKAMLLEISPLDILRSDRWRSLLMTTYSLSLSFLEAVPLQALGDNRRDVTILADIEGYRASLSETGASNAGVGYDVIPIAVVGSGVFHPKITLLASHEGELRALVGSGNLTMGGWGFNAEVAEYLNPETDPEAFTDLADFLLSLGETLGQGRLRSDPSALPPLQKFADLCLAAGDRKSGGPTRVLHSVNRALAPQVVEMARELGGARSLTVLSPYFGGPKAVVDLARDLGCKTVNVFVPPKVPFWFDFDLAKTLGLAAQPVTSPLFSGEKLLHAKAFDIECAKGRLTITGSANATVNGLGLGSVEVVVARVSDGAPWLGWSRAGYPKGLVGEGGQEPHHTASPCLIARLDGGAVNGRILDVPAPEGSWNASLYAPGRFEAIGAVELAADGRFMIERRRVDAVVSSLQLVLARGEETVRGWLVMTDIIAAVRERGAIAEAMARAAGGAENPRDNDIIAGFFTKHPEAFLAGDLPIASGSNSASADKEEASHLVPAGELGLGDALKPENDRAASGAGQSAFQKLIARFRQRITEAPRRGQGHGHENDAGDGGDDGSGESVWSNADLLAGAIGSFMRKIDESPDGPTKRENILSVLDFILYGADNVEEPEQFLKTYLPVWRNLARRAGPARTGLDTLDRCYAVATVAPGLREPKKSAEIHKALEIWFRGGLTKDHCDLLEKPPTGHRESQLAAEVRAMDWKLAVTGILAAPTSWQRTRALIAALDGEGSMPDLSGVAKPEEIAAFGRICRGIRRRETVFVRRDWRHCPSCNMKLAAVEAGRLRKGGIASCQGLKCTAIIVDIQPEET</sequence>
<accession>A0A0B4XCE1</accession>
<name>A0A0B4XCE1_9HYPH</name>
<feature type="region of interest" description="Disordered" evidence="1">
    <location>
        <begin position="538"/>
        <end position="562"/>
    </location>
</feature>
<keyword evidence="3" id="KW-1185">Reference proteome</keyword>
<dbReference type="SUPFAM" id="SSF56024">
    <property type="entry name" value="Phospholipase D/nuclease"/>
    <property type="match status" value="1"/>
</dbReference>
<evidence type="ECO:0000313" key="2">
    <source>
        <dbReference type="EMBL" id="AJD44182.1"/>
    </source>
</evidence>
<dbReference type="AlphaFoldDB" id="A0A0B4XCE1"/>
<evidence type="ECO:0000256" key="1">
    <source>
        <dbReference type="SAM" id="MobiDB-lite"/>
    </source>
</evidence>
<dbReference type="Proteomes" id="UP000031368">
    <property type="component" value="Plasmid pRgalR602c"/>
</dbReference>
<protein>
    <submittedName>
        <fullName evidence="2">Phospholipase D domain-containing protein</fullName>
    </submittedName>
</protein>
<evidence type="ECO:0000313" key="3">
    <source>
        <dbReference type="Proteomes" id="UP000031368"/>
    </source>
</evidence>
<keyword evidence="2" id="KW-0614">Plasmid</keyword>
<dbReference type="EMBL" id="CP006880">
    <property type="protein sequence ID" value="AJD44182.1"/>
    <property type="molecule type" value="Genomic_DNA"/>
</dbReference>
<reference evidence="2 3" key="1">
    <citation type="submission" date="2013-11" db="EMBL/GenBank/DDBJ databases">
        <title>Complete genome sequence of Rhizobium gallicum bv. gallicum R602.</title>
        <authorList>
            <person name="Bustos P."/>
            <person name="Santamaria R.I."/>
            <person name="Lozano L."/>
            <person name="Acosta J.L."/>
            <person name="Ormeno-Orrillo E."/>
            <person name="Rogel M.A."/>
            <person name="Romero D."/>
            <person name="Cevallos M.A."/>
            <person name="Martinez-Romero E."/>
            <person name="Gonzalez V."/>
        </authorList>
    </citation>
    <scope>NUCLEOTIDE SEQUENCE [LARGE SCALE GENOMIC DNA]</scope>
    <source>
        <strain evidence="2 3">R602</strain>
        <plasmid evidence="2 3">pRgalR602c</plasmid>
    </source>
</reference>
<dbReference type="KEGG" id="rga:RGR602_PC00135"/>
<proteinExistence type="predicted"/>
<organism evidence="2 3">
    <name type="scientific">Rhizobium gallicum bv. gallicum R602sp</name>
    <dbReference type="NCBI Taxonomy" id="1041138"/>
    <lineage>
        <taxon>Bacteria</taxon>
        <taxon>Pseudomonadati</taxon>
        <taxon>Pseudomonadota</taxon>
        <taxon>Alphaproteobacteria</taxon>
        <taxon>Hyphomicrobiales</taxon>
        <taxon>Rhizobiaceae</taxon>
        <taxon>Rhizobium/Agrobacterium group</taxon>
        <taxon>Rhizobium</taxon>
    </lineage>
</organism>